<dbReference type="InterPro" id="IPR002699">
    <property type="entry name" value="V_ATPase_D"/>
</dbReference>
<evidence type="ECO:0000256" key="2">
    <source>
        <dbReference type="ARBA" id="ARBA00022448"/>
    </source>
</evidence>
<organism evidence="4 5">
    <name type="scientific">Streptomyces meridianus</name>
    <dbReference type="NCBI Taxonomy" id="2938945"/>
    <lineage>
        <taxon>Bacteria</taxon>
        <taxon>Bacillati</taxon>
        <taxon>Actinomycetota</taxon>
        <taxon>Actinomycetes</taxon>
        <taxon>Kitasatosporales</taxon>
        <taxon>Streptomycetaceae</taxon>
        <taxon>Streptomyces</taxon>
    </lineage>
</organism>
<reference evidence="4" key="1">
    <citation type="journal article" date="2023" name="Int. J. Syst. Evol. Microbiol.">
        <title>Streptomyces meridianus sp. nov. isolated from brackish water of the Tagus estuary in Alcochete, Portugal.</title>
        <authorList>
            <person name="Santos J.D.N."/>
            <person name="Klimek D."/>
            <person name="Calusinska M."/>
            <person name="Lobo Da Cunha A."/>
            <person name="Catita J."/>
            <person name="Goncalves H."/>
            <person name="Gonzalez I."/>
            <person name="Reyes F."/>
            <person name="Lage O.M."/>
        </authorList>
    </citation>
    <scope>NUCLEOTIDE SEQUENCE</scope>
    <source>
        <strain evidence="4">MTZ3.1</strain>
    </source>
</reference>
<keyword evidence="5" id="KW-1185">Reference proteome</keyword>
<evidence type="ECO:0000256" key="1">
    <source>
        <dbReference type="ARBA" id="ARBA00005850"/>
    </source>
</evidence>
<name>A0ABT0XB55_9ACTN</name>
<evidence type="ECO:0000256" key="3">
    <source>
        <dbReference type="ARBA" id="ARBA00023065"/>
    </source>
</evidence>
<dbReference type="Proteomes" id="UP001167160">
    <property type="component" value="Unassembled WGS sequence"/>
</dbReference>
<evidence type="ECO:0000313" key="4">
    <source>
        <dbReference type="EMBL" id="MCM2579748.1"/>
    </source>
</evidence>
<keyword evidence="3" id="KW-0406">Ion transport</keyword>
<comment type="caution">
    <text evidence="4">The sequence shown here is derived from an EMBL/GenBank/DDBJ whole genome shotgun (WGS) entry which is preliminary data.</text>
</comment>
<dbReference type="PANTHER" id="PTHR11671">
    <property type="entry name" value="V-TYPE ATP SYNTHASE SUBUNIT D"/>
    <property type="match status" value="1"/>
</dbReference>
<dbReference type="Pfam" id="PF01813">
    <property type="entry name" value="ATP-synt_D"/>
    <property type="match status" value="1"/>
</dbReference>
<protein>
    <submittedName>
        <fullName evidence="4">V-type ATP synthase subunit D</fullName>
    </submittedName>
</protein>
<proteinExistence type="inferred from homology"/>
<accession>A0ABT0XB55</accession>
<dbReference type="RefSeq" id="WP_251417936.1">
    <property type="nucleotide sequence ID" value="NZ_JAMQGM010000046.1"/>
</dbReference>
<sequence>MTAQSRVPPGRAGRLRLRRSLDTALRGAGLLERKLHILHADHRRLLRAAEDASRTWEERVSEAETWLRRAVVLGGERSLEAAQDGVGPAVVAVGRSATMGVRHPSGFSCTVPERAAGTAVYGNTALVHAEGAYREVLRAAGEYAAARSAARAVGDAVLSTRRRVRALRRHWIPRLEQALERVDLALEQAEHEDVVRRRWAAPPSGG</sequence>
<dbReference type="EMBL" id="JAMQGM010000046">
    <property type="protein sequence ID" value="MCM2579748.1"/>
    <property type="molecule type" value="Genomic_DNA"/>
</dbReference>
<evidence type="ECO:0000313" key="5">
    <source>
        <dbReference type="Proteomes" id="UP001167160"/>
    </source>
</evidence>
<comment type="similarity">
    <text evidence="1">Belongs to the V-ATPase D subunit family.</text>
</comment>
<gene>
    <name evidence="4" type="ORF">M1E25_20770</name>
</gene>
<dbReference type="Gene3D" id="1.10.287.3240">
    <property type="match status" value="1"/>
</dbReference>
<keyword evidence="2" id="KW-0813">Transport</keyword>